<reference evidence="1 2" key="1">
    <citation type="submission" date="2015-03" db="EMBL/GenBank/DDBJ databases">
        <authorList>
            <person name="Murphy D."/>
        </authorList>
    </citation>
    <scope>NUCLEOTIDE SEQUENCE [LARGE SCALE GENOMIC DNA]</scope>
    <source>
        <strain evidence="1 2">PAP088</strain>
    </source>
</reference>
<evidence type="ECO:0000313" key="1">
    <source>
        <dbReference type="EMBL" id="CPV69804.1"/>
    </source>
</evidence>
<evidence type="ECO:0000313" key="2">
    <source>
        <dbReference type="Proteomes" id="UP000045782"/>
    </source>
</evidence>
<name>A0A0U1BRW0_9MYCO</name>
<dbReference type="Proteomes" id="UP000045782">
    <property type="component" value="Unassembled WGS sequence"/>
</dbReference>
<organism evidence="1 2">
    <name type="scientific">Mycobacteroides abscessus</name>
    <dbReference type="NCBI Taxonomy" id="36809"/>
    <lineage>
        <taxon>Bacteria</taxon>
        <taxon>Bacillati</taxon>
        <taxon>Actinomycetota</taxon>
        <taxon>Actinomycetes</taxon>
        <taxon>Mycobacteriales</taxon>
        <taxon>Mycobacteriaceae</taxon>
        <taxon>Mycobacteroides</taxon>
    </lineage>
</organism>
<gene>
    <name evidence="1" type="ORF">ERS075579_04647</name>
</gene>
<protein>
    <submittedName>
        <fullName evidence="1">Uncharacterized protein</fullName>
    </submittedName>
</protein>
<proteinExistence type="predicted"/>
<accession>A0A0U1BRW0</accession>
<sequence length="435" mass="47186">MGAFSSQSVPITFGPAMRRIRERFIGVTPEDIAAAGGPAADEIVTLETNPDVPVTFDTIFKYNLAVQHSRPELGYDLILAAATANKDPNGGGDYSELRDVLSRESRAWRSTMHAILGIKIDTSKPVTASRCTLVAEAEPLAGPLARDAVDQFRTVAYYQPGTILVGKRDLDENPWFEALPADWSRAVNSAGGDAEIYFYGVPNPNGAIGQHLAIDPIHQASFGLAWQCALHMGASHEDGVLVAWAVKAAQLAASAHKEHSTISGWGVLDRGGLDAIAPILATAEHPDWDDPPAVPSPDEVLAAGREYLTPWLRAYEAARRDVTINNTIGEPSVLAVDWRLFDSALMIRRLEAHKADPGGPGPRSLIVFDDTTLSAVPIAMGLNELSLWIRPDGFEVAWPFQRRPDTVEWMPSGAYRRILVRNDDCEWSAVQVLGG</sequence>
<dbReference type="EMBL" id="CSWP01000012">
    <property type="protein sequence ID" value="CPV69804.1"/>
    <property type="molecule type" value="Genomic_DNA"/>
</dbReference>
<dbReference type="AlphaFoldDB" id="A0A0U1BRW0"/>